<keyword evidence="3" id="KW-0804">Transcription</keyword>
<reference evidence="5 6" key="1">
    <citation type="submission" date="2016-10" db="EMBL/GenBank/DDBJ databases">
        <authorList>
            <person name="de Groot N.N."/>
        </authorList>
    </citation>
    <scope>NUCLEOTIDE SEQUENCE [LARGE SCALE GENOMIC DNA]</scope>
    <source>
        <strain evidence="6">P4-7,KCTC 19426,CECT 7604</strain>
    </source>
</reference>
<evidence type="ECO:0000256" key="3">
    <source>
        <dbReference type="ARBA" id="ARBA00023163"/>
    </source>
</evidence>
<evidence type="ECO:0000256" key="1">
    <source>
        <dbReference type="ARBA" id="ARBA00023015"/>
    </source>
</evidence>
<evidence type="ECO:0000313" key="6">
    <source>
        <dbReference type="Proteomes" id="UP000198741"/>
    </source>
</evidence>
<dbReference type="SMART" id="SM00354">
    <property type="entry name" value="HTH_LACI"/>
    <property type="match status" value="1"/>
</dbReference>
<keyword evidence="1" id="KW-0805">Transcription regulation</keyword>
<dbReference type="InterPro" id="IPR010982">
    <property type="entry name" value="Lambda_DNA-bd_dom_sf"/>
</dbReference>
<dbReference type="Proteomes" id="UP000198741">
    <property type="component" value="Chromosome I"/>
</dbReference>
<dbReference type="PANTHER" id="PTHR30146">
    <property type="entry name" value="LACI-RELATED TRANSCRIPTIONAL REPRESSOR"/>
    <property type="match status" value="1"/>
</dbReference>
<dbReference type="GO" id="GO:0003700">
    <property type="term" value="F:DNA-binding transcription factor activity"/>
    <property type="evidence" value="ECO:0007669"/>
    <property type="project" value="TreeGrafter"/>
</dbReference>
<dbReference type="CDD" id="cd01392">
    <property type="entry name" value="HTH_LacI"/>
    <property type="match status" value="1"/>
</dbReference>
<dbReference type="CDD" id="cd06267">
    <property type="entry name" value="PBP1_LacI_sugar_binding-like"/>
    <property type="match status" value="1"/>
</dbReference>
<dbReference type="SUPFAM" id="SSF47413">
    <property type="entry name" value="lambda repressor-like DNA-binding domains"/>
    <property type="match status" value="1"/>
</dbReference>
<dbReference type="PROSITE" id="PS50932">
    <property type="entry name" value="HTH_LACI_2"/>
    <property type="match status" value="1"/>
</dbReference>
<dbReference type="Pfam" id="PF00356">
    <property type="entry name" value="LacI"/>
    <property type="match status" value="1"/>
</dbReference>
<dbReference type="RefSeq" id="WP_090475071.1">
    <property type="nucleotide sequence ID" value="NZ_LT629710.1"/>
</dbReference>
<dbReference type="OrthoDB" id="3595338at2"/>
<dbReference type="InterPro" id="IPR046335">
    <property type="entry name" value="LacI/GalR-like_sensor"/>
</dbReference>
<dbReference type="Gene3D" id="1.10.260.40">
    <property type="entry name" value="lambda repressor-like DNA-binding domains"/>
    <property type="match status" value="1"/>
</dbReference>
<dbReference type="EMBL" id="LT629710">
    <property type="protein sequence ID" value="SDO51978.1"/>
    <property type="molecule type" value="Genomic_DNA"/>
</dbReference>
<dbReference type="SUPFAM" id="SSF53822">
    <property type="entry name" value="Periplasmic binding protein-like I"/>
    <property type="match status" value="1"/>
</dbReference>
<evidence type="ECO:0000313" key="5">
    <source>
        <dbReference type="EMBL" id="SDO51978.1"/>
    </source>
</evidence>
<dbReference type="Gene3D" id="3.40.50.2300">
    <property type="match status" value="2"/>
</dbReference>
<gene>
    <name evidence="5" type="ORF">SAMN04515671_1200</name>
</gene>
<keyword evidence="2" id="KW-0238">DNA-binding</keyword>
<dbReference type="PROSITE" id="PS00356">
    <property type="entry name" value="HTH_LACI_1"/>
    <property type="match status" value="1"/>
</dbReference>
<dbReference type="InterPro" id="IPR000843">
    <property type="entry name" value="HTH_LacI"/>
</dbReference>
<dbReference type="PANTHER" id="PTHR30146:SF109">
    <property type="entry name" value="HTH-TYPE TRANSCRIPTIONAL REGULATOR GALS"/>
    <property type="match status" value="1"/>
</dbReference>
<evidence type="ECO:0000256" key="2">
    <source>
        <dbReference type="ARBA" id="ARBA00023125"/>
    </source>
</evidence>
<dbReference type="STRING" id="1090615.SAMN04515671_1200"/>
<dbReference type="GO" id="GO:0000976">
    <property type="term" value="F:transcription cis-regulatory region binding"/>
    <property type="evidence" value="ECO:0007669"/>
    <property type="project" value="TreeGrafter"/>
</dbReference>
<dbReference type="Pfam" id="PF13377">
    <property type="entry name" value="Peripla_BP_3"/>
    <property type="match status" value="1"/>
</dbReference>
<dbReference type="InterPro" id="IPR028082">
    <property type="entry name" value="Peripla_BP_I"/>
</dbReference>
<proteinExistence type="predicted"/>
<organism evidence="5 6">
    <name type="scientific">Nakamurella panacisegetis</name>
    <dbReference type="NCBI Taxonomy" id="1090615"/>
    <lineage>
        <taxon>Bacteria</taxon>
        <taxon>Bacillati</taxon>
        <taxon>Actinomycetota</taxon>
        <taxon>Actinomycetes</taxon>
        <taxon>Nakamurellales</taxon>
        <taxon>Nakamurellaceae</taxon>
        <taxon>Nakamurella</taxon>
    </lineage>
</organism>
<feature type="domain" description="HTH lacI-type" evidence="4">
    <location>
        <begin position="5"/>
        <end position="59"/>
    </location>
</feature>
<accession>A0A1H0K7E4</accession>
<keyword evidence="6" id="KW-1185">Reference proteome</keyword>
<dbReference type="AlphaFoldDB" id="A0A1H0K7E4"/>
<protein>
    <submittedName>
        <fullName evidence="5">Transcriptional regulator, LacI family</fullName>
    </submittedName>
</protein>
<evidence type="ECO:0000259" key="4">
    <source>
        <dbReference type="PROSITE" id="PS50932"/>
    </source>
</evidence>
<name>A0A1H0K7E4_9ACTN</name>
<dbReference type="PRINTS" id="PR00036">
    <property type="entry name" value="HTHLACI"/>
</dbReference>
<sequence>MTGRATVYDVARVAGVSIKTVSRVVNGSEQVSEQTRQRVLTAVAELAYVRNSVAHSLRTGSGDTIGVVIDSIADTFFAKLVSVVEERMLAEGIGVLIASTGRSAGREHDQVVRLAGQNVRALLIAPIGDDHSYFTDATAGLPVVLVDRGWEIPGYDTVLVHDRLGAQTATAHLIAGGHRRIAFIGDDGDLPTIAERRLGYLDALTAGGLPIDDALLRTGCGEPEPAAIATAELLAMPDAPTAVFSSNPRASLGVVRALHQGGRTDIALVSFGDFALADSLEPAVTIVDQDPTLIAEAAVDLLLARMRGEQSEANNIVLPVNVVPRGSGELLPCNR</sequence>